<dbReference type="STRING" id="1838280.A6M21_11225"/>
<reference evidence="1 2" key="1">
    <citation type="submission" date="2016-04" db="EMBL/GenBank/DDBJ databases">
        <authorList>
            <person name="Evans L.H."/>
            <person name="Alamgir A."/>
            <person name="Owens N."/>
            <person name="Weber N.D."/>
            <person name="Virtaneva K."/>
            <person name="Barbian K."/>
            <person name="Babar A."/>
            <person name="Rosenke K."/>
        </authorList>
    </citation>
    <scope>NUCLEOTIDE SEQUENCE [LARGE SCALE GENOMIC DNA]</scope>
    <source>
        <strain evidence="1 2">LMa1</strain>
    </source>
</reference>
<accession>A0A1B7LEA2</accession>
<evidence type="ECO:0000313" key="1">
    <source>
        <dbReference type="EMBL" id="OAT81432.1"/>
    </source>
</evidence>
<comment type="caution">
    <text evidence="1">The sequence shown here is derived from an EMBL/GenBank/DDBJ whole genome shotgun (WGS) entry which is preliminary data.</text>
</comment>
<dbReference type="Proteomes" id="UP000078532">
    <property type="component" value="Unassembled WGS sequence"/>
</dbReference>
<protein>
    <submittedName>
        <fullName evidence="1">Uncharacterized protein</fullName>
    </submittedName>
</protein>
<name>A0A1B7LEA2_9FIRM</name>
<keyword evidence="2" id="KW-1185">Reference proteome</keyword>
<organism evidence="1 2">
    <name type="scientific">Desulfotomaculum copahuensis</name>
    <dbReference type="NCBI Taxonomy" id="1838280"/>
    <lineage>
        <taxon>Bacteria</taxon>
        <taxon>Bacillati</taxon>
        <taxon>Bacillota</taxon>
        <taxon>Clostridia</taxon>
        <taxon>Eubacteriales</taxon>
        <taxon>Desulfotomaculaceae</taxon>
        <taxon>Desulfotomaculum</taxon>
    </lineage>
</organism>
<dbReference type="AlphaFoldDB" id="A0A1B7LEA2"/>
<proteinExistence type="predicted"/>
<dbReference type="EMBL" id="LYVF01000164">
    <property type="protein sequence ID" value="OAT81432.1"/>
    <property type="molecule type" value="Genomic_DNA"/>
</dbReference>
<sequence length="61" mass="6541">MNVYSEHIPALPQSSEKSMGKVCKNTLEKADRVLDAFTGEVIFPSRGEYLLIGQTGGVGNG</sequence>
<gene>
    <name evidence="1" type="ORF">A6M21_11225</name>
</gene>
<evidence type="ECO:0000313" key="2">
    <source>
        <dbReference type="Proteomes" id="UP000078532"/>
    </source>
</evidence>